<dbReference type="SUPFAM" id="SSF56112">
    <property type="entry name" value="Protein kinase-like (PK-like)"/>
    <property type="match status" value="1"/>
</dbReference>
<evidence type="ECO:0000256" key="6">
    <source>
        <dbReference type="ARBA" id="ARBA00022840"/>
    </source>
</evidence>
<dbReference type="InterPro" id="IPR017441">
    <property type="entry name" value="Protein_kinase_ATP_BS"/>
</dbReference>
<evidence type="ECO:0000256" key="11">
    <source>
        <dbReference type="RuleBase" id="RU000304"/>
    </source>
</evidence>
<feature type="domain" description="Protein kinase" evidence="13">
    <location>
        <begin position="82"/>
        <end position="333"/>
    </location>
</feature>
<name>A0A1R2AUL7_9CILI</name>
<feature type="cross-link" description="Glycyl lysine isopeptide (Lys-Gly) (interchain with G-Cter in SUMO2)" evidence="9">
    <location>
        <position position="209"/>
    </location>
</feature>
<dbReference type="GO" id="GO:0005524">
    <property type="term" value="F:ATP binding"/>
    <property type="evidence" value="ECO:0007669"/>
    <property type="project" value="UniProtKB-UniRule"/>
</dbReference>
<accession>A0A1R2AUL7</accession>
<feature type="active site" description="Proton acceptor" evidence="7">
    <location>
        <position position="207"/>
    </location>
</feature>
<evidence type="ECO:0000313" key="15">
    <source>
        <dbReference type="Proteomes" id="UP000187209"/>
    </source>
</evidence>
<feature type="binding site" evidence="8 10">
    <location>
        <position position="111"/>
    </location>
    <ligand>
        <name>ATP</name>
        <dbReference type="ChEBI" id="CHEBI:30616"/>
    </ligand>
</feature>
<keyword evidence="3" id="KW-0808">Transferase</keyword>
<feature type="region of interest" description="Disordered" evidence="12">
    <location>
        <begin position="35"/>
        <end position="70"/>
    </location>
</feature>
<dbReference type="GO" id="GO:0004674">
    <property type="term" value="F:protein serine/threonine kinase activity"/>
    <property type="evidence" value="ECO:0007669"/>
    <property type="project" value="UniProtKB-KW"/>
</dbReference>
<dbReference type="FunFam" id="3.30.200.20:FF:000042">
    <property type="entry name" value="Aurora kinase A"/>
    <property type="match status" value="1"/>
</dbReference>
<evidence type="ECO:0000259" key="13">
    <source>
        <dbReference type="PROSITE" id="PS50011"/>
    </source>
</evidence>
<dbReference type="InterPro" id="IPR030616">
    <property type="entry name" value="Aur-like"/>
</dbReference>
<evidence type="ECO:0000256" key="10">
    <source>
        <dbReference type="PROSITE-ProRule" id="PRU10141"/>
    </source>
</evidence>
<proteinExistence type="inferred from homology"/>
<dbReference type="FunFam" id="1.10.510.10:FF:000571">
    <property type="entry name" value="Maternal embryonic leucine zipper kinase"/>
    <property type="match status" value="1"/>
</dbReference>
<feature type="binding site" evidence="8">
    <location>
        <begin position="211"/>
        <end position="212"/>
    </location>
    <ligand>
        <name>ATP</name>
        <dbReference type="ChEBI" id="CHEBI:30616"/>
    </ligand>
</feature>
<gene>
    <name evidence="14" type="ORF">SteCoe_34417</name>
</gene>
<dbReference type="InterPro" id="IPR000719">
    <property type="entry name" value="Prot_kinase_dom"/>
</dbReference>
<keyword evidence="2 11" id="KW-0723">Serine/threonine-protein kinase</keyword>
<dbReference type="PROSITE" id="PS00107">
    <property type="entry name" value="PROTEIN_KINASE_ATP"/>
    <property type="match status" value="1"/>
</dbReference>
<dbReference type="InterPro" id="IPR011009">
    <property type="entry name" value="Kinase-like_dom_sf"/>
</dbReference>
<feature type="binding site" evidence="8">
    <location>
        <position position="224"/>
    </location>
    <ligand>
        <name>ATP</name>
        <dbReference type="ChEBI" id="CHEBI:30616"/>
    </ligand>
</feature>
<evidence type="ECO:0000256" key="5">
    <source>
        <dbReference type="ARBA" id="ARBA00022777"/>
    </source>
</evidence>
<dbReference type="SMART" id="SM00220">
    <property type="entry name" value="S_TKc"/>
    <property type="match status" value="1"/>
</dbReference>
<evidence type="ECO:0000256" key="8">
    <source>
        <dbReference type="PIRSR" id="PIRSR630616-2"/>
    </source>
</evidence>
<sequence length="384" mass="43840">MYKPLKPKDYTLNKSPITRALTRLGITTSGFKTPTCRNKLSRNENQSSFNNKSLNKSTIPSGLRENSRSITPTLQNDNLLQYEITETLGKGAYGLVKLAVCKTSGEKFAVKIYEKSRLTDPVKRANVNREISILKNLIHNNIISFGKMVESQDCVYLFTEFVPGCSLYSYLVKHPGKKLCENACKLLFKQIVSAIHYCHNQKVSHRDIKLENILINNDQVKMIDFGFAIANQQKCRTFCGTPSYMAPELVNREEYSPFAVDIWALGVLLYAMLSGKFPFHEKIESSLYATIRTGRFEVPNFISDNAKELICSMLCVNWEKRASAEQVLKHKWFIEEPVDKSVIRYMIKLGHDPKGIDEAVLDKTSYLSVIYDRMCLRKQRGELS</sequence>
<feature type="compositionally biased region" description="Polar residues" evidence="12">
    <location>
        <begin position="35"/>
        <end position="60"/>
    </location>
</feature>
<comment type="caution">
    <text evidence="14">The sequence shown here is derived from an EMBL/GenBank/DDBJ whole genome shotgun (WGS) entry which is preliminary data.</text>
</comment>
<dbReference type="PANTHER" id="PTHR24350">
    <property type="entry name" value="SERINE/THREONINE-PROTEIN KINASE IAL-RELATED"/>
    <property type="match status" value="1"/>
</dbReference>
<dbReference type="AlphaFoldDB" id="A0A1R2AUL7"/>
<dbReference type="EMBL" id="MPUH01001367">
    <property type="protein sequence ID" value="OMJ68197.1"/>
    <property type="molecule type" value="Genomic_DNA"/>
</dbReference>
<evidence type="ECO:0000256" key="7">
    <source>
        <dbReference type="PIRSR" id="PIRSR630616-1"/>
    </source>
</evidence>
<dbReference type="Pfam" id="PF00069">
    <property type="entry name" value="Pkinase"/>
    <property type="match status" value="1"/>
</dbReference>
<evidence type="ECO:0000313" key="14">
    <source>
        <dbReference type="EMBL" id="OMJ68197.1"/>
    </source>
</evidence>
<evidence type="ECO:0000256" key="9">
    <source>
        <dbReference type="PIRSR" id="PIRSR630616-3"/>
    </source>
</evidence>
<evidence type="ECO:0000256" key="4">
    <source>
        <dbReference type="ARBA" id="ARBA00022741"/>
    </source>
</evidence>
<protein>
    <recommendedName>
        <fullName evidence="13">Protein kinase domain-containing protein</fullName>
    </recommendedName>
</protein>
<keyword evidence="4 8" id="KW-0547">Nucleotide-binding</keyword>
<dbReference type="InterPro" id="IPR008271">
    <property type="entry name" value="Ser/Thr_kinase_AS"/>
</dbReference>
<dbReference type="Proteomes" id="UP000187209">
    <property type="component" value="Unassembled WGS sequence"/>
</dbReference>
<dbReference type="PROSITE" id="PS50011">
    <property type="entry name" value="PROTEIN_KINASE_DOM"/>
    <property type="match status" value="1"/>
</dbReference>
<evidence type="ECO:0000256" key="3">
    <source>
        <dbReference type="ARBA" id="ARBA00022679"/>
    </source>
</evidence>
<evidence type="ECO:0000256" key="2">
    <source>
        <dbReference type="ARBA" id="ARBA00022527"/>
    </source>
</evidence>
<keyword evidence="15" id="KW-1185">Reference proteome</keyword>
<keyword evidence="6 8" id="KW-0067">ATP-binding</keyword>
<dbReference type="CDD" id="cd14003">
    <property type="entry name" value="STKc_AMPK-like"/>
    <property type="match status" value="1"/>
</dbReference>
<organism evidence="14 15">
    <name type="scientific">Stentor coeruleus</name>
    <dbReference type="NCBI Taxonomy" id="5963"/>
    <lineage>
        <taxon>Eukaryota</taxon>
        <taxon>Sar</taxon>
        <taxon>Alveolata</taxon>
        <taxon>Ciliophora</taxon>
        <taxon>Postciliodesmatophora</taxon>
        <taxon>Heterotrichea</taxon>
        <taxon>Heterotrichida</taxon>
        <taxon>Stentoridae</taxon>
        <taxon>Stentor</taxon>
    </lineage>
</organism>
<dbReference type="OrthoDB" id="449424at2759"/>
<evidence type="ECO:0000256" key="1">
    <source>
        <dbReference type="ARBA" id="ARBA00011245"/>
    </source>
</evidence>
<keyword evidence="5" id="KW-0418">Kinase</keyword>
<comment type="similarity">
    <text evidence="11">Belongs to the protein kinase superfamily.</text>
</comment>
<comment type="subunit">
    <text evidence="1">Monomer.</text>
</comment>
<dbReference type="Gene3D" id="1.10.510.10">
    <property type="entry name" value="Transferase(Phosphotransferase) domain 1"/>
    <property type="match status" value="1"/>
</dbReference>
<dbReference type="PROSITE" id="PS00108">
    <property type="entry name" value="PROTEIN_KINASE_ST"/>
    <property type="match status" value="1"/>
</dbReference>
<reference evidence="14 15" key="1">
    <citation type="submission" date="2016-11" db="EMBL/GenBank/DDBJ databases">
        <title>The macronuclear genome of Stentor coeruleus: a giant cell with tiny introns.</title>
        <authorList>
            <person name="Slabodnick M."/>
            <person name="Ruby J.G."/>
            <person name="Reiff S.B."/>
            <person name="Swart E.C."/>
            <person name="Gosai S."/>
            <person name="Prabakaran S."/>
            <person name="Witkowska E."/>
            <person name="Larue G.E."/>
            <person name="Fisher S."/>
            <person name="Freeman R.M."/>
            <person name="Gunawardena J."/>
            <person name="Chu W."/>
            <person name="Stover N.A."/>
            <person name="Gregory B.D."/>
            <person name="Nowacki M."/>
            <person name="Derisi J."/>
            <person name="Roy S.W."/>
            <person name="Marshall W.F."/>
            <person name="Sood P."/>
        </authorList>
    </citation>
    <scope>NUCLEOTIDE SEQUENCE [LARGE SCALE GENOMIC DNA]</scope>
    <source>
        <strain evidence="14">WM001</strain>
    </source>
</reference>
<evidence type="ECO:0000256" key="12">
    <source>
        <dbReference type="SAM" id="MobiDB-lite"/>
    </source>
</evidence>